<name>A0ABP7KVI0_9GAMM</name>
<organism evidence="2 3">
    <name type="scientific">Gibbsiella dentisursi</name>
    <dbReference type="NCBI Taxonomy" id="796890"/>
    <lineage>
        <taxon>Bacteria</taxon>
        <taxon>Pseudomonadati</taxon>
        <taxon>Pseudomonadota</taxon>
        <taxon>Gammaproteobacteria</taxon>
        <taxon>Enterobacterales</taxon>
        <taxon>Yersiniaceae</taxon>
        <taxon>Gibbsiella</taxon>
    </lineage>
</organism>
<proteinExistence type="predicted"/>
<dbReference type="Pfam" id="PF03466">
    <property type="entry name" value="LysR_substrate"/>
    <property type="match status" value="1"/>
</dbReference>
<gene>
    <name evidence="2" type="ORF">GCM10022405_12020</name>
</gene>
<protein>
    <recommendedName>
        <fullName evidence="1">LysR substrate-binding domain-containing protein</fullName>
    </recommendedName>
</protein>
<evidence type="ECO:0000313" key="3">
    <source>
        <dbReference type="Proteomes" id="UP001499994"/>
    </source>
</evidence>
<dbReference type="Gene3D" id="3.40.190.10">
    <property type="entry name" value="Periplasmic binding protein-like II"/>
    <property type="match status" value="2"/>
</dbReference>
<accession>A0ABP7KVI0</accession>
<dbReference type="EMBL" id="BAABDG010000002">
    <property type="protein sequence ID" value="GAA3888094.1"/>
    <property type="molecule type" value="Genomic_DNA"/>
</dbReference>
<feature type="domain" description="LysR substrate-binding" evidence="1">
    <location>
        <begin position="3"/>
        <end position="120"/>
    </location>
</feature>
<dbReference type="Proteomes" id="UP001499994">
    <property type="component" value="Unassembled WGS sequence"/>
</dbReference>
<sequence length="121" mass="13220">MLDEKTDAGIIIHAENTKLPAELNYQKLLSEPLIAAVPAAWVRQQQLTLNDGKLCPSSVIEAPLIIFPQHLAPAFYSLVMSYYTSYGKNAHIVQYAIQMQTIISLVAAGMGIALVPTHCVI</sequence>
<dbReference type="SUPFAM" id="SSF53850">
    <property type="entry name" value="Periplasmic binding protein-like II"/>
    <property type="match status" value="1"/>
</dbReference>
<evidence type="ECO:0000259" key="1">
    <source>
        <dbReference type="Pfam" id="PF03466"/>
    </source>
</evidence>
<dbReference type="RefSeq" id="WP_346079831.1">
    <property type="nucleotide sequence ID" value="NZ_BAABDG010000002.1"/>
</dbReference>
<keyword evidence="3" id="KW-1185">Reference proteome</keyword>
<comment type="caution">
    <text evidence="2">The sequence shown here is derived from an EMBL/GenBank/DDBJ whole genome shotgun (WGS) entry which is preliminary data.</text>
</comment>
<reference evidence="3" key="1">
    <citation type="journal article" date="2019" name="Int. J. Syst. Evol. Microbiol.">
        <title>The Global Catalogue of Microorganisms (GCM) 10K type strain sequencing project: providing services to taxonomists for standard genome sequencing and annotation.</title>
        <authorList>
            <consortium name="The Broad Institute Genomics Platform"/>
            <consortium name="The Broad Institute Genome Sequencing Center for Infectious Disease"/>
            <person name="Wu L."/>
            <person name="Ma J."/>
        </authorList>
    </citation>
    <scope>NUCLEOTIDE SEQUENCE [LARGE SCALE GENOMIC DNA]</scope>
    <source>
        <strain evidence="3">JCM 17201</strain>
    </source>
</reference>
<dbReference type="InterPro" id="IPR005119">
    <property type="entry name" value="LysR_subst-bd"/>
</dbReference>
<evidence type="ECO:0000313" key="2">
    <source>
        <dbReference type="EMBL" id="GAA3888094.1"/>
    </source>
</evidence>